<gene>
    <name evidence="14" type="primary">IR100a</name>
</gene>
<comment type="subcellular location">
    <subcellularLocation>
        <location evidence="1">Cell membrane</location>
        <topology evidence="1">Multi-pass membrane protein</topology>
    </subcellularLocation>
</comment>
<evidence type="ECO:0000256" key="7">
    <source>
        <dbReference type="ARBA" id="ARBA00023136"/>
    </source>
</evidence>
<evidence type="ECO:0000256" key="2">
    <source>
        <dbReference type="ARBA" id="ARBA00022448"/>
    </source>
</evidence>
<dbReference type="OrthoDB" id="8195814at2759"/>
<dbReference type="InterPro" id="IPR052192">
    <property type="entry name" value="Insect_Ionotropic_Sensory_Rcpt"/>
</dbReference>
<evidence type="ECO:0000256" key="9">
    <source>
        <dbReference type="ARBA" id="ARBA00023180"/>
    </source>
</evidence>
<dbReference type="InterPro" id="IPR019594">
    <property type="entry name" value="Glu/Gly-bd"/>
</dbReference>
<evidence type="ECO:0000256" key="12">
    <source>
        <dbReference type="SAM" id="Phobius"/>
    </source>
</evidence>
<accession>A0A0G2UEM7</accession>
<organism evidence="14">
    <name type="scientific">Bactrocera dorsalis</name>
    <name type="common">Oriental fruit fly</name>
    <name type="synonym">Dacus dorsalis</name>
    <dbReference type="NCBI Taxonomy" id="27457"/>
    <lineage>
        <taxon>Eukaryota</taxon>
        <taxon>Metazoa</taxon>
        <taxon>Ecdysozoa</taxon>
        <taxon>Arthropoda</taxon>
        <taxon>Hexapoda</taxon>
        <taxon>Insecta</taxon>
        <taxon>Pterygota</taxon>
        <taxon>Neoptera</taxon>
        <taxon>Endopterygota</taxon>
        <taxon>Diptera</taxon>
        <taxon>Brachycera</taxon>
        <taxon>Muscomorpha</taxon>
        <taxon>Tephritoidea</taxon>
        <taxon>Tephritidae</taxon>
        <taxon>Bactrocera</taxon>
        <taxon>Bactrocera</taxon>
    </lineage>
</organism>
<keyword evidence="2" id="KW-0813">Transport</keyword>
<dbReference type="GO" id="GO:0005886">
    <property type="term" value="C:plasma membrane"/>
    <property type="evidence" value="ECO:0007669"/>
    <property type="project" value="UniProtKB-SubCell"/>
</dbReference>
<keyword evidence="3" id="KW-1003">Cell membrane</keyword>
<keyword evidence="8 14" id="KW-0675">Receptor</keyword>
<feature type="transmembrane region" description="Helical" evidence="12">
    <location>
        <begin position="172"/>
        <end position="190"/>
    </location>
</feature>
<evidence type="ECO:0000256" key="4">
    <source>
        <dbReference type="ARBA" id="ARBA00022692"/>
    </source>
</evidence>
<proteinExistence type="evidence at transcript level"/>
<keyword evidence="6" id="KW-0406">Ion transport</keyword>
<dbReference type="PANTHER" id="PTHR42643">
    <property type="entry name" value="IONOTROPIC RECEPTOR 20A-RELATED"/>
    <property type="match status" value="1"/>
</dbReference>
<keyword evidence="11" id="KW-0407">Ion channel</keyword>
<evidence type="ECO:0000256" key="5">
    <source>
        <dbReference type="ARBA" id="ARBA00022989"/>
    </source>
</evidence>
<evidence type="ECO:0000313" key="14">
    <source>
        <dbReference type="EMBL" id="AKI28991.1"/>
    </source>
</evidence>
<sequence>MNNSGIECLFLNPFPKIGSERGVMTSLSDESYKSIFLNFHEYPLRTYIFHSVYSDIEIFMNETSKKVIGATGADAKVAYLLASKMNFTMDLQWPDDGFFGTRSKNGSYNGALGRMIRFETDIILAGFFIKDYLTRDIDFTSAVYTDELCCYVKKASRIPQSVLPLFAVNIDIWISFIFVGMLTPFVWMLLRRVNLSVMTTGSVPLKLQKLQTQESRLLMQKHKLQYIRIFIDTWVMWVRVNIRNYPPFISERIFIASLCLVSVIFGALFESSLATVYIRPLHYKDINTMKELDEANIRIYIKHGAMRDDLFYGHSSQIYQNLQKKLLLIGELEERLIHTMARGGKFASVTRASSLELDDIHYFLTKKIHKIPEYPKSYNIAFLLPSHSPLEKSINILLLKFVQAGLIDHWIADMKYQARIKTRNFAGYLDESGDKWKVLTLNDLQLSFYTIIFGSMLATIVLFLELIIHCKQVRVFCKIRTTKVK</sequence>
<evidence type="ECO:0000256" key="11">
    <source>
        <dbReference type="ARBA" id="ARBA00023303"/>
    </source>
</evidence>
<dbReference type="AlphaFoldDB" id="A0A0G2UEM7"/>
<dbReference type="GO" id="GO:0015276">
    <property type="term" value="F:ligand-gated monoatomic ion channel activity"/>
    <property type="evidence" value="ECO:0007669"/>
    <property type="project" value="InterPro"/>
</dbReference>
<evidence type="ECO:0000256" key="6">
    <source>
        <dbReference type="ARBA" id="ARBA00023065"/>
    </source>
</evidence>
<dbReference type="EMBL" id="KP743675">
    <property type="protein sequence ID" value="AKI28991.1"/>
    <property type="molecule type" value="mRNA"/>
</dbReference>
<keyword evidence="4 12" id="KW-0812">Transmembrane</keyword>
<evidence type="ECO:0000256" key="8">
    <source>
        <dbReference type="ARBA" id="ARBA00023170"/>
    </source>
</evidence>
<keyword evidence="7 12" id="KW-0472">Membrane</keyword>
<dbReference type="Gene3D" id="3.40.190.10">
    <property type="entry name" value="Periplasmic binding protein-like II"/>
    <property type="match status" value="1"/>
</dbReference>
<keyword evidence="10" id="KW-1071">Ligand-gated ion channel</keyword>
<evidence type="ECO:0000256" key="1">
    <source>
        <dbReference type="ARBA" id="ARBA00004651"/>
    </source>
</evidence>
<feature type="transmembrane region" description="Helical" evidence="12">
    <location>
        <begin position="254"/>
        <end position="278"/>
    </location>
</feature>
<name>A0A0G2UEM7_BACDO</name>
<evidence type="ECO:0000259" key="13">
    <source>
        <dbReference type="Pfam" id="PF10613"/>
    </source>
</evidence>
<feature type="transmembrane region" description="Helical" evidence="12">
    <location>
        <begin position="446"/>
        <end position="468"/>
    </location>
</feature>
<keyword evidence="9" id="KW-0325">Glycoprotein</keyword>
<dbReference type="SUPFAM" id="SSF53850">
    <property type="entry name" value="Periplasmic binding protein-like II"/>
    <property type="match status" value="1"/>
</dbReference>
<dbReference type="Pfam" id="PF10613">
    <property type="entry name" value="Lig_chan-Glu_bd"/>
    <property type="match status" value="1"/>
</dbReference>
<dbReference type="PANTHER" id="PTHR42643:SF38">
    <property type="entry name" value="IONOTROPIC RECEPTOR 100A"/>
    <property type="match status" value="1"/>
</dbReference>
<keyword evidence="5 12" id="KW-1133">Transmembrane helix</keyword>
<feature type="domain" description="Ionotropic glutamate receptor L-glutamate and glycine-binding" evidence="13">
    <location>
        <begin position="71"/>
        <end position="154"/>
    </location>
</feature>
<protein>
    <submittedName>
        <fullName evidence="14">Ionotropic receptor 100a</fullName>
    </submittedName>
</protein>
<evidence type="ECO:0000256" key="10">
    <source>
        <dbReference type="ARBA" id="ARBA00023286"/>
    </source>
</evidence>
<reference evidence="14" key="1">
    <citation type="submission" date="2015-02" db="EMBL/GenBank/DDBJ databases">
        <title>Discovery of Chemosensory Genes in the Oriental Fruit Fly, Bactrocera dorsalis.</title>
        <authorList>
            <person name="Wu Z."/>
            <person name="Zhang H."/>
            <person name="Bin S."/>
            <person name="Wang Z."/>
            <person name="He H."/>
            <person name="Lin J."/>
        </authorList>
    </citation>
    <scope>NUCLEOTIDE SEQUENCE</scope>
</reference>
<dbReference type="FunFam" id="3.40.190.10:FF:000289">
    <property type="entry name" value="Ionotropic receptor 10a"/>
    <property type="match status" value="1"/>
</dbReference>
<evidence type="ECO:0000256" key="3">
    <source>
        <dbReference type="ARBA" id="ARBA00022475"/>
    </source>
</evidence>